<accession>A0A443PPG3</accession>
<organism evidence="1 2">
    <name type="scientific">Cinnamomum micranthum f. kanehirae</name>
    <dbReference type="NCBI Taxonomy" id="337451"/>
    <lineage>
        <taxon>Eukaryota</taxon>
        <taxon>Viridiplantae</taxon>
        <taxon>Streptophyta</taxon>
        <taxon>Embryophyta</taxon>
        <taxon>Tracheophyta</taxon>
        <taxon>Spermatophyta</taxon>
        <taxon>Magnoliopsida</taxon>
        <taxon>Magnoliidae</taxon>
        <taxon>Laurales</taxon>
        <taxon>Lauraceae</taxon>
        <taxon>Cinnamomum</taxon>
    </lineage>
</organism>
<evidence type="ECO:0000313" key="1">
    <source>
        <dbReference type="EMBL" id="RWR92673.1"/>
    </source>
</evidence>
<dbReference type="AlphaFoldDB" id="A0A443PPG3"/>
<gene>
    <name evidence="1" type="ORF">CKAN_02189200</name>
</gene>
<keyword evidence="2" id="KW-1185">Reference proteome</keyword>
<comment type="caution">
    <text evidence="1">The sequence shown here is derived from an EMBL/GenBank/DDBJ whole genome shotgun (WGS) entry which is preliminary data.</text>
</comment>
<protein>
    <submittedName>
        <fullName evidence="1">Uncharacterized protein</fullName>
    </submittedName>
</protein>
<dbReference type="Proteomes" id="UP000283530">
    <property type="component" value="Unassembled WGS sequence"/>
</dbReference>
<sequence length="71" mass="7456">MGLTHSGTPAAEAKSGPNLHLGLPHSAFSAANILPLDLTVSHSLVFSLSLSLSLSISLSRFLQQMGLLKWS</sequence>
<dbReference type="EMBL" id="QPKB01000009">
    <property type="protein sequence ID" value="RWR92673.1"/>
    <property type="molecule type" value="Genomic_DNA"/>
</dbReference>
<reference evidence="1 2" key="1">
    <citation type="journal article" date="2019" name="Nat. Plants">
        <title>Stout camphor tree genome fills gaps in understanding of flowering plant genome evolution.</title>
        <authorList>
            <person name="Chaw S.M."/>
            <person name="Liu Y.C."/>
            <person name="Wu Y.W."/>
            <person name="Wang H.Y."/>
            <person name="Lin C.I."/>
            <person name="Wu C.S."/>
            <person name="Ke H.M."/>
            <person name="Chang L.Y."/>
            <person name="Hsu C.Y."/>
            <person name="Yang H.T."/>
            <person name="Sudianto E."/>
            <person name="Hsu M.H."/>
            <person name="Wu K.P."/>
            <person name="Wang L.N."/>
            <person name="Leebens-Mack J.H."/>
            <person name="Tsai I.J."/>
        </authorList>
    </citation>
    <scope>NUCLEOTIDE SEQUENCE [LARGE SCALE GENOMIC DNA]</scope>
    <source>
        <strain evidence="2">cv. Chaw 1501</strain>
        <tissue evidence="1">Young leaves</tissue>
    </source>
</reference>
<evidence type="ECO:0000313" key="2">
    <source>
        <dbReference type="Proteomes" id="UP000283530"/>
    </source>
</evidence>
<name>A0A443PPG3_9MAGN</name>
<proteinExistence type="predicted"/>